<gene>
    <name evidence="1" type="ordered locus">LEUM_1633</name>
</gene>
<dbReference type="HOGENOM" id="CLU_186806_0_0_9"/>
<protein>
    <submittedName>
        <fullName evidence="1">Uncharacterized protein</fullName>
    </submittedName>
</protein>
<dbReference type="KEGG" id="lme:LEUM_1633"/>
<dbReference type="EMBL" id="CP000414">
    <property type="protein sequence ID" value="ABJ62725.1"/>
    <property type="molecule type" value="Genomic_DNA"/>
</dbReference>
<proteinExistence type="predicted"/>
<reference evidence="1 2" key="1">
    <citation type="journal article" date="2006" name="Proc. Natl. Acad. Sci. U.S.A.">
        <title>Comparative genomics of the lactic acid bacteria.</title>
        <authorList>
            <person name="Makarova K."/>
            <person name="Slesarev A."/>
            <person name="Wolf Y."/>
            <person name="Sorokin A."/>
            <person name="Mirkin B."/>
            <person name="Koonin E."/>
            <person name="Pavlov A."/>
            <person name="Pavlova N."/>
            <person name="Karamychev V."/>
            <person name="Polouchine N."/>
            <person name="Shakhova V."/>
            <person name="Grigoriev I."/>
            <person name="Lou Y."/>
            <person name="Rohksar D."/>
            <person name="Lucas S."/>
            <person name="Huang K."/>
            <person name="Goodstein D.M."/>
            <person name="Hawkins T."/>
            <person name="Plengvidhya V."/>
            <person name="Welker D."/>
            <person name="Hughes J."/>
            <person name="Goh Y."/>
            <person name="Benson A."/>
            <person name="Baldwin K."/>
            <person name="Lee J.H."/>
            <person name="Diaz-Muniz I."/>
            <person name="Dosti B."/>
            <person name="Smeianov V."/>
            <person name="Wechter W."/>
            <person name="Barabote R."/>
            <person name="Lorca G."/>
            <person name="Altermann E."/>
            <person name="Barrangou R."/>
            <person name="Ganesan B."/>
            <person name="Xie Y."/>
            <person name="Rawsthorne H."/>
            <person name="Tamir D."/>
            <person name="Parker C."/>
            <person name="Breidt F."/>
            <person name="Broadbent J."/>
            <person name="Hutkins R."/>
            <person name="O'Sullivan D."/>
            <person name="Steele J."/>
            <person name="Unlu G."/>
            <person name="Saier M."/>
            <person name="Klaenhammer T."/>
            <person name="Richardson P."/>
            <person name="Kozyavkin S."/>
            <person name="Weimer B."/>
            <person name="Mills D."/>
        </authorList>
    </citation>
    <scope>NUCLEOTIDE SEQUENCE [LARGE SCALE GENOMIC DNA]</scope>
    <source>
        <strain evidence="2">ATCC 8293 / DSM 20343 / BCRC 11652 / CCM 1803 / JCM 6124 / NCDO 523 / NBRC 100496 / NCIMB 8023 / NCTC 12954 / NRRL B-1118 / 37Y</strain>
    </source>
</reference>
<dbReference type="RefSeq" id="WP_010284206.1">
    <property type="nucleotide sequence ID" value="NC_008531.1"/>
</dbReference>
<dbReference type="AlphaFoldDB" id="Q03VP7"/>
<name>Q03VP7_LEUMM</name>
<dbReference type="Proteomes" id="UP000000362">
    <property type="component" value="Chromosome"/>
</dbReference>
<dbReference type="GeneID" id="29577321"/>
<keyword evidence="2" id="KW-1185">Reference proteome</keyword>
<accession>Q03VP7</accession>
<evidence type="ECO:0000313" key="1">
    <source>
        <dbReference type="EMBL" id="ABJ62725.1"/>
    </source>
</evidence>
<dbReference type="eggNOG" id="ENOG5032AZ9">
    <property type="taxonomic scope" value="Bacteria"/>
</dbReference>
<evidence type="ECO:0000313" key="2">
    <source>
        <dbReference type="Proteomes" id="UP000000362"/>
    </source>
</evidence>
<sequence length="77" mass="8304">MTINKSVSINATSQTTDGQAIAYFSANVSDSGTSSNMTIQNQDLYEANKLQVRKDKTDFDNAVYEVEDAQTSTTTAG</sequence>
<organism evidence="1 2">
    <name type="scientific">Leuconostoc mesenteroides subsp. mesenteroides (strain ATCC 8293 / DSM 20343 / BCRC 11652 / CCM 1803 / JCM 6124 / NCDO 523 / NBRC 100496 / NCIMB 8023 / NCTC 12954 / NRRL B-1118 / 37Y)</name>
    <dbReference type="NCBI Taxonomy" id="203120"/>
    <lineage>
        <taxon>Bacteria</taxon>
        <taxon>Bacillati</taxon>
        <taxon>Bacillota</taxon>
        <taxon>Bacilli</taxon>
        <taxon>Lactobacillales</taxon>
        <taxon>Lactobacillaceae</taxon>
        <taxon>Leuconostoc</taxon>
    </lineage>
</organism>
<dbReference type="EnsemblBacteria" id="ABJ62725">
    <property type="protein sequence ID" value="ABJ62725"/>
    <property type="gene ID" value="LEUM_1633"/>
</dbReference>